<feature type="region of interest" description="Disordered" evidence="1">
    <location>
        <begin position="32"/>
        <end position="52"/>
    </location>
</feature>
<dbReference type="EMBL" id="HF584321">
    <property type="protein sequence ID" value="CCQ43818.1"/>
    <property type="molecule type" value="Genomic_DNA"/>
</dbReference>
<sequence length="100" mass="11113">MEHMEMVEGHQAYCHDSLERNFRPCRRLATRTRLPRKGSLPNSRLGPDQASAPKILQLGGTEVGVALMSWRARTPNFIMVMIPGVGYSLQAHPSSLPTAE</sequence>
<evidence type="ECO:0000313" key="2">
    <source>
        <dbReference type="EMBL" id="CCQ43818.1"/>
    </source>
</evidence>
<evidence type="ECO:0000256" key="1">
    <source>
        <dbReference type="SAM" id="MobiDB-lite"/>
    </source>
</evidence>
<protein>
    <submittedName>
        <fullName evidence="2">Alternative protein PRRC2A</fullName>
    </submittedName>
</protein>
<gene>
    <name evidence="2" type="primary">PRRC2A</name>
</gene>
<name>L8EBD0_HUMAN</name>
<proteinExistence type="predicted"/>
<reference evidence="2" key="1">
    <citation type="journal article" date="2013" name="PLoS ONE">
        <title>Direct detection of alternative open reading frames translation products in human significantly expands the proteome.</title>
        <authorList>
            <person name="Vanderperre B."/>
            <person name="Lucier J.-F."/>
            <person name="Motard J."/>
            <person name="Tremblay G."/>
            <person name="Vanderperre S."/>
            <person name="Wisztorski M."/>
            <person name="Salzet M."/>
            <person name="Boisvert F.-M."/>
            <person name="Roucou X."/>
        </authorList>
    </citation>
    <scope>NUCLEOTIDE SEQUENCE</scope>
</reference>
<dbReference type="AlphaFoldDB" id="L8EBD0"/>
<dbReference type="OrthoDB" id="1939715at2759"/>
<organism evidence="2">
    <name type="scientific">Homo sapiens</name>
    <name type="common">Human</name>
    <dbReference type="NCBI Taxonomy" id="9606"/>
    <lineage>
        <taxon>Eukaryota</taxon>
        <taxon>Metazoa</taxon>
        <taxon>Chordata</taxon>
        <taxon>Craniata</taxon>
        <taxon>Vertebrata</taxon>
        <taxon>Euteleostomi</taxon>
        <taxon>Mammalia</taxon>
        <taxon>Eutheria</taxon>
        <taxon>Euarchontoglires</taxon>
        <taxon>Primates</taxon>
        <taxon>Haplorrhini</taxon>
        <taxon>Catarrhini</taxon>
        <taxon>Hominidae</taxon>
        <taxon>Homo</taxon>
    </lineage>
</organism>
<accession>L8EBD0</accession>
<dbReference type="ChiTaRS" id="PRRC2A">
    <property type="organism name" value="human"/>
</dbReference>